<proteinExistence type="predicted"/>
<dbReference type="GO" id="GO:0051087">
    <property type="term" value="F:protein-folding chaperone binding"/>
    <property type="evidence" value="ECO:0007669"/>
    <property type="project" value="InterPro"/>
</dbReference>
<evidence type="ECO:0000313" key="1">
    <source>
        <dbReference type="EMBL" id="TGZ75512.1"/>
    </source>
</evidence>
<keyword evidence="2" id="KW-1185">Reference proteome</keyword>
<dbReference type="EMBL" id="SJOL01000581">
    <property type="protein sequence ID" value="TGZ75512.1"/>
    <property type="molecule type" value="Genomic_DNA"/>
</dbReference>
<dbReference type="SUPFAM" id="SSF63491">
    <property type="entry name" value="BAG domain"/>
    <property type="match status" value="1"/>
</dbReference>
<dbReference type="OrthoDB" id="417450at2759"/>
<gene>
    <name evidence="1" type="ORF">CRM22_000322</name>
</gene>
<evidence type="ECO:0008006" key="3">
    <source>
        <dbReference type="Google" id="ProtNLM"/>
    </source>
</evidence>
<reference evidence="1 2" key="1">
    <citation type="journal article" date="2019" name="BMC Genomics">
        <title>New insights from Opisthorchis felineus genome: update on genomics of the epidemiologically important liver flukes.</title>
        <authorList>
            <person name="Ershov N.I."/>
            <person name="Mordvinov V.A."/>
            <person name="Prokhortchouk E.B."/>
            <person name="Pakharukova M.Y."/>
            <person name="Gunbin K.V."/>
            <person name="Ustyantsev K."/>
            <person name="Genaev M.A."/>
            <person name="Blinov A.G."/>
            <person name="Mazur A."/>
            <person name="Boulygina E."/>
            <person name="Tsygankova S."/>
            <person name="Khrameeva E."/>
            <person name="Chekanov N."/>
            <person name="Fan G."/>
            <person name="Xiao A."/>
            <person name="Zhang H."/>
            <person name="Xu X."/>
            <person name="Yang H."/>
            <person name="Solovyev V."/>
            <person name="Lee S.M."/>
            <person name="Liu X."/>
            <person name="Afonnikov D.A."/>
            <person name="Skryabin K.G."/>
        </authorList>
    </citation>
    <scope>NUCLEOTIDE SEQUENCE [LARGE SCALE GENOMIC DNA]</scope>
    <source>
        <strain evidence="1">AK-0245</strain>
        <tissue evidence="1">Whole organism</tissue>
    </source>
</reference>
<dbReference type="AlphaFoldDB" id="A0A4S2MFU1"/>
<comment type="caution">
    <text evidence="1">The sequence shown here is derived from an EMBL/GenBank/DDBJ whole genome shotgun (WGS) entry which is preliminary data.</text>
</comment>
<protein>
    <recommendedName>
        <fullName evidence="3">BAG domain-containing protein</fullName>
    </recommendedName>
</protein>
<accession>A0A4S2MFU1</accession>
<dbReference type="STRING" id="147828.A0A4S2MFU1"/>
<dbReference type="Gene3D" id="1.20.58.120">
    <property type="entry name" value="BAG domain"/>
    <property type="match status" value="1"/>
</dbReference>
<sequence length="132" mass="14803">MEPEQTLEACGVRSGSKIMVLGSVDMLDPEEARKLQVAKLQSRDLATELEQLSEQVNSNPTNSKSDLTSSLKQTVSLLERCMQCLELVDSVRLPYDCEPERADRKDLVDFLQDLMVKVDVVKAKLMQTTVTE</sequence>
<dbReference type="InterPro" id="IPR036533">
    <property type="entry name" value="BAG_dom_sf"/>
</dbReference>
<organism evidence="1 2">
    <name type="scientific">Opisthorchis felineus</name>
    <dbReference type="NCBI Taxonomy" id="147828"/>
    <lineage>
        <taxon>Eukaryota</taxon>
        <taxon>Metazoa</taxon>
        <taxon>Spiralia</taxon>
        <taxon>Lophotrochozoa</taxon>
        <taxon>Platyhelminthes</taxon>
        <taxon>Trematoda</taxon>
        <taxon>Digenea</taxon>
        <taxon>Opisthorchiida</taxon>
        <taxon>Opisthorchiata</taxon>
        <taxon>Opisthorchiidae</taxon>
        <taxon>Opisthorchis</taxon>
    </lineage>
</organism>
<name>A0A4S2MFU1_OPIFE</name>
<dbReference type="Proteomes" id="UP000308267">
    <property type="component" value="Unassembled WGS sequence"/>
</dbReference>
<evidence type="ECO:0000313" key="2">
    <source>
        <dbReference type="Proteomes" id="UP000308267"/>
    </source>
</evidence>